<sequence length="280" mass="29492">MAEKFLWGVETVELGTPGVNGAAPTGWVRFEDITDDSVSLTIPEQTTNDIRVEDKPGIRLSLPSDTEAATLNLGTINAEGSKIATVSGGSYVEVDDEFTPPADTVIVEKAVRLTTKPLKGKKAQFTFFLTSLAYNFSGNFTRSGVVSMGVIAKILTPTDANGVALPPWKLKYLNAGGSIPTSWDTTLTFASSGNASGGGISAATSGGADPDKAFKFNVINPHVGLPKDMEIFIASSNVGTISFTAEYAGEYFSFTAADGIEYYGIFAEGDVVLTVMPESE</sequence>
<dbReference type="RefSeq" id="WP_160907803.1">
    <property type="nucleotide sequence ID" value="NZ_WVHS01000003.1"/>
</dbReference>
<gene>
    <name evidence="1" type="ORF">GS398_16130</name>
</gene>
<protein>
    <recommendedName>
        <fullName evidence="3">Phage tail protein</fullName>
    </recommendedName>
</protein>
<proteinExistence type="predicted"/>
<name>A0A7K1Y0S8_9SPHI</name>
<evidence type="ECO:0000313" key="2">
    <source>
        <dbReference type="Proteomes" id="UP000451233"/>
    </source>
</evidence>
<reference evidence="1 2" key="1">
    <citation type="submission" date="2019-11" db="EMBL/GenBank/DDBJ databases">
        <title>Pedobacter sp. HMF7056 Genome sequencing and assembly.</title>
        <authorList>
            <person name="Kang H."/>
            <person name="Kim H."/>
            <person name="Joh K."/>
        </authorList>
    </citation>
    <scope>NUCLEOTIDE SEQUENCE [LARGE SCALE GENOMIC DNA]</scope>
    <source>
        <strain evidence="1 2">HMF7056</strain>
    </source>
</reference>
<dbReference type="AlphaFoldDB" id="A0A7K1Y0S8"/>
<organism evidence="1 2">
    <name type="scientific">Hufsiella ginkgonis</name>
    <dbReference type="NCBI Taxonomy" id="2695274"/>
    <lineage>
        <taxon>Bacteria</taxon>
        <taxon>Pseudomonadati</taxon>
        <taxon>Bacteroidota</taxon>
        <taxon>Sphingobacteriia</taxon>
        <taxon>Sphingobacteriales</taxon>
        <taxon>Sphingobacteriaceae</taxon>
        <taxon>Hufsiella</taxon>
    </lineage>
</organism>
<evidence type="ECO:0000313" key="1">
    <source>
        <dbReference type="EMBL" id="MXV16831.1"/>
    </source>
</evidence>
<accession>A0A7K1Y0S8</accession>
<evidence type="ECO:0008006" key="3">
    <source>
        <dbReference type="Google" id="ProtNLM"/>
    </source>
</evidence>
<keyword evidence="2" id="KW-1185">Reference proteome</keyword>
<dbReference type="EMBL" id="WVHS01000003">
    <property type="protein sequence ID" value="MXV16831.1"/>
    <property type="molecule type" value="Genomic_DNA"/>
</dbReference>
<dbReference type="Proteomes" id="UP000451233">
    <property type="component" value="Unassembled WGS sequence"/>
</dbReference>
<comment type="caution">
    <text evidence="1">The sequence shown here is derived from an EMBL/GenBank/DDBJ whole genome shotgun (WGS) entry which is preliminary data.</text>
</comment>